<dbReference type="InterPro" id="IPR000700">
    <property type="entry name" value="PAS-assoc_C"/>
</dbReference>
<dbReference type="SMART" id="SM00388">
    <property type="entry name" value="HisKA"/>
    <property type="match status" value="1"/>
</dbReference>
<dbReference type="SUPFAM" id="SSF55874">
    <property type="entry name" value="ATPase domain of HSP90 chaperone/DNA topoisomerase II/histidine kinase"/>
    <property type="match status" value="1"/>
</dbReference>
<feature type="region of interest" description="Disordered" evidence="14">
    <location>
        <begin position="1298"/>
        <end position="1319"/>
    </location>
</feature>
<keyword evidence="5" id="KW-0547">Nucleotide-binding</keyword>
<protein>
    <recommendedName>
        <fullName evidence="10">Sensory/regulatory protein RpfC</fullName>
        <ecNumber evidence="2">2.7.13.3</ecNumber>
    </recommendedName>
</protein>
<evidence type="ECO:0000256" key="10">
    <source>
        <dbReference type="ARBA" id="ARBA00068150"/>
    </source>
</evidence>
<feature type="transmembrane region" description="Helical" evidence="15">
    <location>
        <begin position="120"/>
        <end position="138"/>
    </location>
</feature>
<feature type="transmembrane region" description="Helical" evidence="15">
    <location>
        <begin position="69"/>
        <end position="86"/>
    </location>
</feature>
<evidence type="ECO:0000259" key="19">
    <source>
        <dbReference type="PROSITE" id="PS50113"/>
    </source>
</evidence>
<evidence type="ECO:0000259" key="20">
    <source>
        <dbReference type="PROSITE" id="PS50894"/>
    </source>
</evidence>
<evidence type="ECO:0000256" key="11">
    <source>
        <dbReference type="PROSITE-ProRule" id="PRU00110"/>
    </source>
</evidence>
<feature type="coiled-coil region" evidence="13">
    <location>
        <begin position="723"/>
        <end position="771"/>
    </location>
</feature>
<dbReference type="FunFam" id="1.10.287.130:FF:000002">
    <property type="entry name" value="Two-component osmosensing histidine kinase"/>
    <property type="match status" value="1"/>
</dbReference>
<dbReference type="InterPro" id="IPR000014">
    <property type="entry name" value="PAS"/>
</dbReference>
<dbReference type="GO" id="GO:0005886">
    <property type="term" value="C:plasma membrane"/>
    <property type="evidence" value="ECO:0007669"/>
    <property type="project" value="UniProtKB-SubCell"/>
</dbReference>
<dbReference type="InterPro" id="IPR005467">
    <property type="entry name" value="His_kinase_dom"/>
</dbReference>
<feature type="domain" description="Response regulatory" evidence="17">
    <location>
        <begin position="1173"/>
        <end position="1291"/>
    </location>
</feature>
<evidence type="ECO:0000256" key="3">
    <source>
        <dbReference type="ARBA" id="ARBA00022553"/>
    </source>
</evidence>
<dbReference type="Proteomes" id="UP000434582">
    <property type="component" value="Unassembled WGS sequence"/>
</dbReference>
<dbReference type="InterPro" id="IPR001610">
    <property type="entry name" value="PAC"/>
</dbReference>
<name>A0A7X1ZFU2_9PROT</name>
<dbReference type="EMBL" id="WIVE01000047">
    <property type="protein sequence ID" value="MQX37572.1"/>
    <property type="molecule type" value="Genomic_DNA"/>
</dbReference>
<dbReference type="InterPro" id="IPR036890">
    <property type="entry name" value="HATPase_C_sf"/>
</dbReference>
<keyword evidence="4" id="KW-0808">Transferase</keyword>
<dbReference type="SMART" id="SM00387">
    <property type="entry name" value="HATPase_c"/>
    <property type="match status" value="1"/>
</dbReference>
<dbReference type="Pfam" id="PF01627">
    <property type="entry name" value="Hpt"/>
    <property type="match status" value="1"/>
</dbReference>
<dbReference type="PANTHER" id="PTHR45339">
    <property type="entry name" value="HYBRID SIGNAL TRANSDUCTION HISTIDINE KINASE J"/>
    <property type="match status" value="1"/>
</dbReference>
<dbReference type="InterPro" id="IPR013767">
    <property type="entry name" value="PAS_fold"/>
</dbReference>
<dbReference type="NCBIfam" id="TIGR00229">
    <property type="entry name" value="sensory_box"/>
    <property type="match status" value="4"/>
</dbReference>
<feature type="domain" description="PAC" evidence="19">
    <location>
        <begin position="555"/>
        <end position="607"/>
    </location>
</feature>
<dbReference type="InterPro" id="IPR003594">
    <property type="entry name" value="HATPase_dom"/>
</dbReference>
<evidence type="ECO:0000256" key="6">
    <source>
        <dbReference type="ARBA" id="ARBA00022777"/>
    </source>
</evidence>
<dbReference type="CDD" id="cd17546">
    <property type="entry name" value="REC_hyHK_CKI1_RcsC-like"/>
    <property type="match status" value="1"/>
</dbReference>
<dbReference type="Pfam" id="PF00989">
    <property type="entry name" value="PAS"/>
    <property type="match status" value="1"/>
</dbReference>
<evidence type="ECO:0000256" key="12">
    <source>
        <dbReference type="PROSITE-ProRule" id="PRU00169"/>
    </source>
</evidence>
<dbReference type="PROSITE" id="PS50894">
    <property type="entry name" value="HPT"/>
    <property type="match status" value="1"/>
</dbReference>
<dbReference type="Gene3D" id="3.30.450.20">
    <property type="entry name" value="PAS domain"/>
    <property type="match status" value="4"/>
</dbReference>
<dbReference type="Pfam" id="PF13426">
    <property type="entry name" value="PAS_9"/>
    <property type="match status" value="1"/>
</dbReference>
<dbReference type="CDD" id="cd00088">
    <property type="entry name" value="HPT"/>
    <property type="match status" value="1"/>
</dbReference>
<keyword evidence="7" id="KW-0067">ATP-binding</keyword>
<dbReference type="FunFam" id="3.30.565.10:FF:000010">
    <property type="entry name" value="Sensor histidine kinase RcsC"/>
    <property type="match status" value="1"/>
</dbReference>
<dbReference type="InterPro" id="IPR035965">
    <property type="entry name" value="PAS-like_dom_sf"/>
</dbReference>
<dbReference type="InterPro" id="IPR036097">
    <property type="entry name" value="HisK_dim/P_sf"/>
</dbReference>
<dbReference type="PROSITE" id="PS50110">
    <property type="entry name" value="RESPONSE_REGULATORY"/>
    <property type="match status" value="1"/>
</dbReference>
<dbReference type="Pfam" id="PF00072">
    <property type="entry name" value="Response_reg"/>
    <property type="match status" value="1"/>
</dbReference>
<dbReference type="CDD" id="cd00082">
    <property type="entry name" value="HisKA"/>
    <property type="match status" value="1"/>
</dbReference>
<dbReference type="SUPFAM" id="SSF47226">
    <property type="entry name" value="Histidine-containing phosphotransfer domain, HPT domain"/>
    <property type="match status" value="1"/>
</dbReference>
<comment type="subunit">
    <text evidence="9">At low DSF concentrations, interacts with RpfF.</text>
</comment>
<feature type="transmembrane region" description="Helical" evidence="15">
    <location>
        <begin position="150"/>
        <end position="168"/>
    </location>
</feature>
<feature type="transmembrane region" description="Helical" evidence="15">
    <location>
        <begin position="37"/>
        <end position="57"/>
    </location>
</feature>
<keyword evidence="15" id="KW-0812">Transmembrane</keyword>
<accession>A0A7X1ZFU2</accession>
<feature type="modified residue" description="Phosphohistidine" evidence="11">
    <location>
        <position position="1375"/>
    </location>
</feature>
<feature type="transmembrane region" description="Helical" evidence="15">
    <location>
        <begin position="6"/>
        <end position="25"/>
    </location>
</feature>
<feature type="modified residue" description="4-aspartylphosphate" evidence="12">
    <location>
        <position position="1222"/>
    </location>
</feature>
<dbReference type="InterPro" id="IPR004358">
    <property type="entry name" value="Sig_transdc_His_kin-like_C"/>
</dbReference>
<dbReference type="InterPro" id="IPR003661">
    <property type="entry name" value="HisK_dim/P_dom"/>
</dbReference>
<gene>
    <name evidence="21" type="ORF">GHC57_13695</name>
</gene>
<dbReference type="CDD" id="cd16922">
    <property type="entry name" value="HATPase_EvgS-ArcB-TorS-like"/>
    <property type="match status" value="1"/>
</dbReference>
<keyword evidence="8" id="KW-0902">Two-component regulatory system</keyword>
<dbReference type="PRINTS" id="PR00344">
    <property type="entry name" value="BCTRLSENSOR"/>
</dbReference>
<dbReference type="Gene3D" id="1.10.287.130">
    <property type="match status" value="1"/>
</dbReference>
<evidence type="ECO:0000256" key="8">
    <source>
        <dbReference type="ARBA" id="ARBA00023012"/>
    </source>
</evidence>
<dbReference type="GO" id="GO:0000155">
    <property type="term" value="F:phosphorelay sensor kinase activity"/>
    <property type="evidence" value="ECO:0007669"/>
    <property type="project" value="InterPro"/>
</dbReference>
<dbReference type="InterPro" id="IPR013656">
    <property type="entry name" value="PAS_4"/>
</dbReference>
<dbReference type="Pfam" id="PF08448">
    <property type="entry name" value="PAS_4"/>
    <property type="match status" value="2"/>
</dbReference>
<reference evidence="21 22" key="1">
    <citation type="submission" date="2019-10" db="EMBL/GenBank/DDBJ databases">
        <title>Draft whole-genome sequence of the purple nonsulfur photosynthetic bacterium Roseospira navarrensis DSM 15114.</title>
        <authorList>
            <person name="Kyndt J.A."/>
            <person name="Meyer T.E."/>
        </authorList>
    </citation>
    <scope>NUCLEOTIDE SEQUENCE [LARGE SCALE GENOMIC DNA]</scope>
    <source>
        <strain evidence="21 22">DSM 15114</strain>
    </source>
</reference>
<keyword evidence="3 12" id="KW-0597">Phosphoprotein</keyword>
<dbReference type="PROSITE" id="PS50112">
    <property type="entry name" value="PAS"/>
    <property type="match status" value="2"/>
</dbReference>
<feature type="transmembrane region" description="Helical" evidence="15">
    <location>
        <begin position="188"/>
        <end position="208"/>
    </location>
</feature>
<dbReference type="SMART" id="SM00086">
    <property type="entry name" value="PAC"/>
    <property type="match status" value="3"/>
</dbReference>
<dbReference type="SUPFAM" id="SSF55785">
    <property type="entry name" value="PYP-like sensor domain (PAS domain)"/>
    <property type="match status" value="4"/>
</dbReference>
<dbReference type="PROSITE" id="PS50109">
    <property type="entry name" value="HIS_KIN"/>
    <property type="match status" value="1"/>
</dbReference>
<keyword evidence="15" id="KW-1133">Transmembrane helix</keyword>
<dbReference type="OrthoDB" id="7326651at2"/>
<dbReference type="SUPFAM" id="SSF47384">
    <property type="entry name" value="Homodimeric domain of signal transducing histidine kinase"/>
    <property type="match status" value="1"/>
</dbReference>
<keyword evidence="15" id="KW-0472">Membrane</keyword>
<sequence length="1440" mass="154452">MIDYRSIALMLPVVTLVCVLGMVLYQAAAPRSRSLRFWTAGFIVIGLALAIIVSRPIIPMLISAPMGNLTAYAGEVLICLGLRLFFGRSTNLVWPWVLTILLTLGNAACVVLDLPHERLSIANLGHGVFTGWLALEFLRGRGNNRIRLVAAFISGSVAAYFITSSVYYSNHLSAPEIFGPHIFGGPAYLISAVWIIALSFLLLTMAALRTNQTIQAQKATLGAALDALAEGVVTHDAQGTITSANRAATEILGLPEADLVGRGILDARWQAVAADGTALADEAFPALHTLRTGQPVRNATMGLTGPDGGRRWVSVNTAPVARTDFGAARDTVVVTSFSDITDRLTREADLEQSRADLARSLADLTFTQETMDNSVDGVFWVRAADGTLAYANNAVARKLGYSRDALAAMTWADIDVVLTVDALSARVADKGEDGFAALESRHRTRSGRLIEVELNARQGWRDGEALLIISARDVSELAALSRNFVALMVTTQDYISITDAEQRFIGGSQALARLAGLASWRDLLGKTDADLFPSDQAAVFMAEERRILDGDIPGLDMERTVPNNAGETRWIHSQKYPIRDDRGAIVGLLAITRDITARREAEEALNRNRLLLESVLENSPALIYAKDADGRYIFVNRQWEEKFGRRREATIGHTDADLFPPRTADIFLANDRAAIAAGHAMQFEETTPDVDADTVLLSIKVPLIAPSGAREGLCGIATDIADRKRIEQQLSAQVSELADARRATLNMMSDLAEERRLAEDLRARAEAANQSKSAFLAAMSHEIRTPMNGVIGMIDLLSTTEMGDDQRGMVNTVRESAFSLLHILNDILDFSKIEAGKLTLESIPLSIGAIMEGVTETLLSTATRKGVQLSLYIDPTGPQSVLGDPVRLRQILFNLVGNAIKFTSTTQERLGRVGLRADDLGPERDEAGRETGRAMVALSIIDNGVGMLPEAQAQLFTPFTQADQSTTRRFGGTGLGLSICKTLTDLMGGTITLDSAEGRGSTFTVTLPFRIADNEAGEADIDLSGVRVLQCPRFADTREAVERYCRAAGATVASVDRPDRVAARADDADIIVLTDAWGIAERDAVVEAVRATADRARFVLLSADRSAKRGLVAPDTVVVEARPMLRSSFLRAMATAAGRMSPAVDDSALPADADLDGASAAPTAGAARTEGRLILVAEDNPTNTDVIGRQLALLGYACETAENGQEALTLLETGGHALLLTDCHMPVMDGFELTETIRRRESGGLVHLPIIAITANALQGEAERCLSCGMDDYMAKPLEMARLREVLARWMPGRAAATAKAHRDETGAPDATESAQELPSSEVIDLRALTDVFGDDAATIGEILDAFIDPARAIAAELDAAVTAGNADGVNAAAHKLKSAARSIGAHALAELCQALENAGKVTSLPEIQQEYSGFSPELEKVIHEIRARRAPPAAAPPSE</sequence>
<dbReference type="InterPro" id="IPR008207">
    <property type="entry name" value="Sig_transdc_His_kin_Hpt_dom"/>
</dbReference>
<evidence type="ECO:0000256" key="7">
    <source>
        <dbReference type="ARBA" id="ARBA00022840"/>
    </source>
</evidence>
<dbReference type="InterPro" id="IPR001789">
    <property type="entry name" value="Sig_transdc_resp-reg_receiver"/>
</dbReference>
<evidence type="ECO:0000259" key="18">
    <source>
        <dbReference type="PROSITE" id="PS50112"/>
    </source>
</evidence>
<dbReference type="Gene3D" id="3.30.565.10">
    <property type="entry name" value="Histidine kinase-like ATPase, C-terminal domain"/>
    <property type="match status" value="1"/>
</dbReference>
<dbReference type="Pfam" id="PF00512">
    <property type="entry name" value="HisKA"/>
    <property type="match status" value="1"/>
</dbReference>
<evidence type="ECO:0000256" key="14">
    <source>
        <dbReference type="SAM" id="MobiDB-lite"/>
    </source>
</evidence>
<dbReference type="PROSITE" id="PS50113">
    <property type="entry name" value="PAC"/>
    <property type="match status" value="1"/>
</dbReference>
<comment type="catalytic activity">
    <reaction evidence="1">
        <text>ATP + protein L-histidine = ADP + protein N-phospho-L-histidine.</text>
        <dbReference type="EC" id="2.7.13.3"/>
    </reaction>
</comment>
<evidence type="ECO:0000259" key="16">
    <source>
        <dbReference type="PROSITE" id="PS50109"/>
    </source>
</evidence>
<evidence type="ECO:0000256" key="1">
    <source>
        <dbReference type="ARBA" id="ARBA00000085"/>
    </source>
</evidence>
<dbReference type="SMART" id="SM00091">
    <property type="entry name" value="PAS"/>
    <property type="match status" value="4"/>
</dbReference>
<dbReference type="InterPro" id="IPR011006">
    <property type="entry name" value="CheY-like_superfamily"/>
</dbReference>
<feature type="domain" description="PAS" evidence="18">
    <location>
        <begin position="608"/>
        <end position="678"/>
    </location>
</feature>
<dbReference type="CDD" id="cd00130">
    <property type="entry name" value="PAS"/>
    <property type="match status" value="3"/>
</dbReference>
<evidence type="ECO:0000256" key="9">
    <source>
        <dbReference type="ARBA" id="ARBA00064003"/>
    </source>
</evidence>
<keyword evidence="6" id="KW-0418">Kinase</keyword>
<dbReference type="RefSeq" id="WP_153345190.1">
    <property type="nucleotide sequence ID" value="NZ_WIVE01000047.1"/>
</dbReference>
<dbReference type="InterPro" id="IPR036641">
    <property type="entry name" value="HPT_dom_sf"/>
</dbReference>
<evidence type="ECO:0000256" key="5">
    <source>
        <dbReference type="ARBA" id="ARBA00022741"/>
    </source>
</evidence>
<keyword evidence="13" id="KW-0175">Coiled coil</keyword>
<dbReference type="GO" id="GO:0005524">
    <property type="term" value="F:ATP binding"/>
    <property type="evidence" value="ECO:0007669"/>
    <property type="project" value="UniProtKB-KW"/>
</dbReference>
<feature type="domain" description="PAS" evidence="18">
    <location>
        <begin position="217"/>
        <end position="265"/>
    </location>
</feature>
<dbReference type="GO" id="GO:0006355">
    <property type="term" value="P:regulation of DNA-templated transcription"/>
    <property type="evidence" value="ECO:0007669"/>
    <property type="project" value="InterPro"/>
</dbReference>
<dbReference type="SMART" id="SM00448">
    <property type="entry name" value="REC"/>
    <property type="match status" value="1"/>
</dbReference>
<feature type="domain" description="Histidine kinase" evidence="16">
    <location>
        <begin position="778"/>
        <end position="1011"/>
    </location>
</feature>
<organism evidence="21 22">
    <name type="scientific">Roseospira navarrensis</name>
    <dbReference type="NCBI Taxonomy" id="140058"/>
    <lineage>
        <taxon>Bacteria</taxon>
        <taxon>Pseudomonadati</taxon>
        <taxon>Pseudomonadota</taxon>
        <taxon>Alphaproteobacteria</taxon>
        <taxon>Rhodospirillales</taxon>
        <taxon>Rhodospirillaceae</taxon>
        <taxon>Roseospira</taxon>
    </lineage>
</organism>
<dbReference type="Gene3D" id="1.20.120.160">
    <property type="entry name" value="HPT domain"/>
    <property type="match status" value="1"/>
</dbReference>
<dbReference type="EC" id="2.7.13.3" evidence="2"/>
<dbReference type="PANTHER" id="PTHR45339:SF5">
    <property type="entry name" value="HISTIDINE KINASE"/>
    <property type="match status" value="1"/>
</dbReference>
<evidence type="ECO:0000256" key="4">
    <source>
        <dbReference type="ARBA" id="ARBA00022679"/>
    </source>
</evidence>
<comment type="caution">
    <text evidence="21">The sequence shown here is derived from an EMBL/GenBank/DDBJ whole genome shotgun (WGS) entry which is preliminary data.</text>
</comment>
<evidence type="ECO:0000313" key="21">
    <source>
        <dbReference type="EMBL" id="MQX37572.1"/>
    </source>
</evidence>
<keyword evidence="22" id="KW-1185">Reference proteome</keyword>
<dbReference type="Pfam" id="PF02518">
    <property type="entry name" value="HATPase_c"/>
    <property type="match status" value="1"/>
</dbReference>
<feature type="domain" description="HPt" evidence="20">
    <location>
        <begin position="1336"/>
        <end position="1437"/>
    </location>
</feature>
<dbReference type="SUPFAM" id="SSF52172">
    <property type="entry name" value="CheY-like"/>
    <property type="match status" value="1"/>
</dbReference>
<evidence type="ECO:0000256" key="13">
    <source>
        <dbReference type="SAM" id="Coils"/>
    </source>
</evidence>
<feature type="transmembrane region" description="Helical" evidence="15">
    <location>
        <begin position="93"/>
        <end position="114"/>
    </location>
</feature>
<evidence type="ECO:0000256" key="2">
    <source>
        <dbReference type="ARBA" id="ARBA00012438"/>
    </source>
</evidence>
<evidence type="ECO:0000256" key="15">
    <source>
        <dbReference type="SAM" id="Phobius"/>
    </source>
</evidence>
<evidence type="ECO:0000313" key="22">
    <source>
        <dbReference type="Proteomes" id="UP000434582"/>
    </source>
</evidence>
<dbReference type="Gene3D" id="3.40.50.2300">
    <property type="match status" value="1"/>
</dbReference>
<evidence type="ECO:0000259" key="17">
    <source>
        <dbReference type="PROSITE" id="PS50110"/>
    </source>
</evidence>
<proteinExistence type="predicted"/>